<comment type="caution">
    <text evidence="9">The sequence shown here is derived from an EMBL/GenBank/DDBJ whole genome shotgun (WGS) entry which is preliminary data.</text>
</comment>
<keyword evidence="4 7" id="KW-0812">Transmembrane</keyword>
<dbReference type="InterPro" id="IPR036259">
    <property type="entry name" value="MFS_trans_sf"/>
</dbReference>
<evidence type="ECO:0000256" key="7">
    <source>
        <dbReference type="SAM" id="Phobius"/>
    </source>
</evidence>
<dbReference type="InterPro" id="IPR011701">
    <property type="entry name" value="MFS"/>
</dbReference>
<dbReference type="GO" id="GO:0022857">
    <property type="term" value="F:transmembrane transporter activity"/>
    <property type="evidence" value="ECO:0007669"/>
    <property type="project" value="InterPro"/>
</dbReference>
<evidence type="ECO:0000256" key="4">
    <source>
        <dbReference type="ARBA" id="ARBA00022692"/>
    </source>
</evidence>
<feature type="transmembrane region" description="Helical" evidence="7">
    <location>
        <begin position="228"/>
        <end position="249"/>
    </location>
</feature>
<keyword evidence="5 7" id="KW-1133">Transmembrane helix</keyword>
<evidence type="ECO:0000313" key="10">
    <source>
        <dbReference type="Proteomes" id="UP000287239"/>
    </source>
</evidence>
<feature type="transmembrane region" description="Helical" evidence="7">
    <location>
        <begin position="102"/>
        <end position="124"/>
    </location>
</feature>
<evidence type="ECO:0000259" key="8">
    <source>
        <dbReference type="PROSITE" id="PS50850"/>
    </source>
</evidence>
<dbReference type="CDD" id="cd06174">
    <property type="entry name" value="MFS"/>
    <property type="match status" value="1"/>
</dbReference>
<feature type="transmembrane region" description="Helical" evidence="7">
    <location>
        <begin position="255"/>
        <end position="274"/>
    </location>
</feature>
<feature type="transmembrane region" description="Helical" evidence="7">
    <location>
        <begin position="321"/>
        <end position="346"/>
    </location>
</feature>
<evidence type="ECO:0000313" key="9">
    <source>
        <dbReference type="EMBL" id="RST97167.1"/>
    </source>
</evidence>
<feature type="transmembrane region" description="Helical" evidence="7">
    <location>
        <begin position="358"/>
        <end position="381"/>
    </location>
</feature>
<keyword evidence="3" id="KW-1003">Cell membrane</keyword>
<evidence type="ECO:0000256" key="5">
    <source>
        <dbReference type="ARBA" id="ARBA00022989"/>
    </source>
</evidence>
<evidence type="ECO:0000256" key="1">
    <source>
        <dbReference type="ARBA" id="ARBA00004651"/>
    </source>
</evidence>
<accession>A0A429ZU28</accession>
<dbReference type="PROSITE" id="PS50850">
    <property type="entry name" value="MFS"/>
    <property type="match status" value="1"/>
</dbReference>
<proteinExistence type="predicted"/>
<dbReference type="Pfam" id="PF07690">
    <property type="entry name" value="MFS_1"/>
    <property type="match status" value="1"/>
</dbReference>
<dbReference type="InterPro" id="IPR050189">
    <property type="entry name" value="MFS_Efflux_Transporters"/>
</dbReference>
<evidence type="ECO:0000256" key="6">
    <source>
        <dbReference type="ARBA" id="ARBA00023136"/>
    </source>
</evidence>
<dbReference type="RefSeq" id="WP_126778338.1">
    <property type="nucleotide sequence ID" value="NZ_JBQDMR010000043.1"/>
</dbReference>
<dbReference type="GeneID" id="98567252"/>
<dbReference type="EMBL" id="NGJU01000003">
    <property type="protein sequence ID" value="RST97167.1"/>
    <property type="molecule type" value="Genomic_DNA"/>
</dbReference>
<feature type="transmembrane region" description="Helical" evidence="7">
    <location>
        <begin position="175"/>
        <end position="194"/>
    </location>
</feature>
<organism evidence="9 10">
    <name type="scientific">Vagococcus salmoninarum</name>
    <dbReference type="NCBI Taxonomy" id="2739"/>
    <lineage>
        <taxon>Bacteria</taxon>
        <taxon>Bacillati</taxon>
        <taxon>Bacillota</taxon>
        <taxon>Bacilli</taxon>
        <taxon>Lactobacillales</taxon>
        <taxon>Enterococcaceae</taxon>
        <taxon>Vagococcus</taxon>
    </lineage>
</organism>
<protein>
    <submittedName>
        <fullName evidence="9">MFS transporter</fullName>
    </submittedName>
</protein>
<feature type="transmembrane region" description="Helical" evidence="7">
    <location>
        <begin position="295"/>
        <end position="315"/>
    </location>
</feature>
<keyword evidence="2" id="KW-0813">Transport</keyword>
<dbReference type="SUPFAM" id="SSF103473">
    <property type="entry name" value="MFS general substrate transporter"/>
    <property type="match status" value="1"/>
</dbReference>
<dbReference type="OrthoDB" id="9783227at2"/>
<dbReference type="Gene3D" id="1.20.1250.20">
    <property type="entry name" value="MFS general substrate transporter like domains"/>
    <property type="match status" value="2"/>
</dbReference>
<name>A0A429ZU28_9ENTE</name>
<feature type="domain" description="Major facilitator superfamily (MFS) profile" evidence="8">
    <location>
        <begin position="1"/>
        <end position="417"/>
    </location>
</feature>
<dbReference type="GO" id="GO:0005886">
    <property type="term" value="C:plasma membrane"/>
    <property type="evidence" value="ECO:0007669"/>
    <property type="project" value="UniProtKB-SubCell"/>
</dbReference>
<feature type="transmembrane region" description="Helical" evidence="7">
    <location>
        <begin position="50"/>
        <end position="72"/>
    </location>
</feature>
<keyword evidence="10" id="KW-1185">Reference proteome</keyword>
<gene>
    <name evidence="9" type="ORF">CBF35_02645</name>
</gene>
<evidence type="ECO:0000256" key="3">
    <source>
        <dbReference type="ARBA" id="ARBA00022475"/>
    </source>
</evidence>
<dbReference type="AlphaFoldDB" id="A0A429ZU28"/>
<feature type="transmembrane region" description="Helical" evidence="7">
    <location>
        <begin position="79"/>
        <end position="96"/>
    </location>
</feature>
<feature type="transmembrane region" description="Helical" evidence="7">
    <location>
        <begin position="393"/>
        <end position="412"/>
    </location>
</feature>
<dbReference type="Proteomes" id="UP000287239">
    <property type="component" value="Unassembled WGS sequence"/>
</dbReference>
<reference evidence="9 10" key="1">
    <citation type="submission" date="2017-05" db="EMBL/GenBank/DDBJ databases">
        <title>Vagococcus spp. assemblies.</title>
        <authorList>
            <person name="Gulvik C.A."/>
        </authorList>
    </citation>
    <scope>NUCLEOTIDE SEQUENCE [LARGE SCALE GENOMIC DNA]</scope>
    <source>
        <strain evidence="9 10">NCFB 2777</strain>
    </source>
</reference>
<evidence type="ECO:0000256" key="2">
    <source>
        <dbReference type="ARBA" id="ARBA00022448"/>
    </source>
</evidence>
<comment type="subcellular location">
    <subcellularLocation>
        <location evidence="1">Cell membrane</location>
        <topology evidence="1">Multi-pass membrane protein</topology>
    </subcellularLocation>
</comment>
<dbReference type="InterPro" id="IPR020846">
    <property type="entry name" value="MFS_dom"/>
</dbReference>
<sequence>METAKKLQRKKWFTLAILILAGGTIFKLSSLKDAFYIPMQEYFHLTHTEIGVALSAYAIVQTIGYVFSIYISDRFSKRILIPVGLIGVGIIGLYLATFPGYYGILASWAGMALFAEVIFWPVLIKAVRLLGNSDEQGRMFGFLEAGRGVVDTIIAFSALGIFIKLGSGLVGFRAAILFFAITAIVVGIITYFFVEDDAPVIDTENGQEISKKTLAMAGAKQAVKIPELWIASFMIFAVYSVYAGLTYFIPFLKDIYGMPVALIGAYGIINQYGLKMVGGPVGGFLTDKKFKSATGYLKFTFLLSAIVMVGFILLPHGSMNIYLGMACTLLFGSIIFSQRAIFFAPIDEINIPKEISGAAVSVACLVGYSPSMFAFTLYGSILDKYPGLMGYRIVFSIMACFALVGFFISLYLSKRIKKNKLKG</sequence>
<feature type="transmembrane region" description="Helical" evidence="7">
    <location>
        <begin position="12"/>
        <end position="30"/>
    </location>
</feature>
<feature type="transmembrane region" description="Helical" evidence="7">
    <location>
        <begin position="145"/>
        <end position="163"/>
    </location>
</feature>
<dbReference type="PANTHER" id="PTHR43124">
    <property type="entry name" value="PURINE EFFLUX PUMP PBUE"/>
    <property type="match status" value="1"/>
</dbReference>
<keyword evidence="6 7" id="KW-0472">Membrane</keyword>
<dbReference type="PANTHER" id="PTHR43124:SF3">
    <property type="entry name" value="CHLORAMPHENICOL EFFLUX PUMP RV0191"/>
    <property type="match status" value="1"/>
</dbReference>